<reference evidence="8 9" key="1">
    <citation type="submission" date="2024-02" db="EMBL/GenBank/DDBJ databases">
        <title>De novo assembly and annotation of 12 fungi associated with fruit tree decline syndrome in Ontario, Canada.</title>
        <authorList>
            <person name="Sulman M."/>
            <person name="Ellouze W."/>
            <person name="Ilyukhin E."/>
        </authorList>
    </citation>
    <scope>NUCLEOTIDE SEQUENCE [LARGE SCALE GENOMIC DNA]</scope>
    <source>
        <strain evidence="8 9">M1-105</strain>
    </source>
</reference>
<dbReference type="Gene3D" id="1.20.1070.10">
    <property type="entry name" value="Rhodopsin 7-helix transmembrane proteins"/>
    <property type="match status" value="1"/>
</dbReference>
<feature type="transmembrane region" description="Helical" evidence="6">
    <location>
        <begin position="122"/>
        <end position="141"/>
    </location>
</feature>
<feature type="domain" description="G-protein coupled receptors family 2 profile 2" evidence="7">
    <location>
        <begin position="8"/>
        <end position="158"/>
    </location>
</feature>
<evidence type="ECO:0000256" key="3">
    <source>
        <dbReference type="ARBA" id="ARBA00022989"/>
    </source>
</evidence>
<dbReference type="PROSITE" id="PS50261">
    <property type="entry name" value="G_PROTEIN_RECEP_F2_4"/>
    <property type="match status" value="1"/>
</dbReference>
<evidence type="ECO:0000256" key="4">
    <source>
        <dbReference type="ARBA" id="ARBA00023136"/>
    </source>
</evidence>
<evidence type="ECO:0000259" key="7">
    <source>
        <dbReference type="PROSITE" id="PS50261"/>
    </source>
</evidence>
<comment type="subcellular location">
    <subcellularLocation>
        <location evidence="1">Membrane</location>
        <topology evidence="1">Multi-pass membrane protein</topology>
    </subcellularLocation>
</comment>
<evidence type="ECO:0000256" key="5">
    <source>
        <dbReference type="SAM" id="MobiDB-lite"/>
    </source>
</evidence>
<evidence type="ECO:0000313" key="8">
    <source>
        <dbReference type="EMBL" id="KAL1625218.1"/>
    </source>
</evidence>
<feature type="transmembrane region" description="Helical" evidence="6">
    <location>
        <begin position="80"/>
        <end position="101"/>
    </location>
</feature>
<protein>
    <recommendedName>
        <fullName evidence="7">G-protein coupled receptors family 2 profile 2 domain-containing protein</fullName>
    </recommendedName>
</protein>
<keyword evidence="9" id="KW-1185">Reference proteome</keyword>
<dbReference type="InterPro" id="IPR017981">
    <property type="entry name" value="GPCR_2-like_7TM"/>
</dbReference>
<feature type="region of interest" description="Disordered" evidence="5">
    <location>
        <begin position="452"/>
        <end position="486"/>
    </location>
</feature>
<dbReference type="PANTHER" id="PTHR23112">
    <property type="entry name" value="G PROTEIN-COUPLED RECEPTOR 157-RELATED"/>
    <property type="match status" value="1"/>
</dbReference>
<feature type="transmembrane region" description="Helical" evidence="6">
    <location>
        <begin position="366"/>
        <end position="387"/>
    </location>
</feature>
<evidence type="ECO:0000256" key="2">
    <source>
        <dbReference type="ARBA" id="ARBA00022692"/>
    </source>
</evidence>
<keyword evidence="3 6" id="KW-1133">Transmembrane helix</keyword>
<evidence type="ECO:0000256" key="6">
    <source>
        <dbReference type="SAM" id="Phobius"/>
    </source>
</evidence>
<dbReference type="EMBL" id="JAJVDC020000096">
    <property type="protein sequence ID" value="KAL1625218.1"/>
    <property type="molecule type" value="Genomic_DNA"/>
</dbReference>
<feature type="transmembrane region" description="Helical" evidence="6">
    <location>
        <begin position="399"/>
        <end position="419"/>
    </location>
</feature>
<feature type="transmembrane region" description="Helical" evidence="6">
    <location>
        <begin position="15"/>
        <end position="36"/>
    </location>
</feature>
<accession>A0ABR3SNM5</accession>
<feature type="transmembrane region" description="Helical" evidence="6">
    <location>
        <begin position="43"/>
        <end position="60"/>
    </location>
</feature>
<keyword evidence="2 6" id="KW-0812">Transmembrane</keyword>
<evidence type="ECO:0000256" key="1">
    <source>
        <dbReference type="ARBA" id="ARBA00004141"/>
    </source>
</evidence>
<evidence type="ECO:0000313" key="9">
    <source>
        <dbReference type="Proteomes" id="UP001521116"/>
    </source>
</evidence>
<dbReference type="Proteomes" id="UP001521116">
    <property type="component" value="Unassembled WGS sequence"/>
</dbReference>
<proteinExistence type="predicted"/>
<organism evidence="8 9">
    <name type="scientific">Neofusicoccum ribis</name>
    <dbReference type="NCBI Taxonomy" id="45134"/>
    <lineage>
        <taxon>Eukaryota</taxon>
        <taxon>Fungi</taxon>
        <taxon>Dikarya</taxon>
        <taxon>Ascomycota</taxon>
        <taxon>Pezizomycotina</taxon>
        <taxon>Dothideomycetes</taxon>
        <taxon>Dothideomycetes incertae sedis</taxon>
        <taxon>Botryosphaeriales</taxon>
        <taxon>Botryosphaeriaceae</taxon>
        <taxon>Neofusicoccum</taxon>
    </lineage>
</organism>
<comment type="caution">
    <text evidence="8">The sequence shown here is derived from an EMBL/GenBank/DDBJ whole genome shotgun (WGS) entry which is preliminary data.</text>
</comment>
<feature type="compositionally biased region" description="Basic and acidic residues" evidence="5">
    <location>
        <begin position="464"/>
        <end position="479"/>
    </location>
</feature>
<feature type="transmembrane region" description="Helical" evidence="6">
    <location>
        <begin position="161"/>
        <end position="178"/>
    </location>
</feature>
<gene>
    <name evidence="8" type="ORF">SLS56_007413</name>
</gene>
<dbReference type="SUPFAM" id="SSF81321">
    <property type="entry name" value="Family A G protein-coupled receptor-like"/>
    <property type="match status" value="1"/>
</dbReference>
<keyword evidence="4 6" id="KW-0472">Membrane</keyword>
<name>A0ABR3SNM5_9PEZI</name>
<sequence>MSDEARTYESVSRAASTLSIASTVFVVATFAAFPYFRKPINRLIIYASIGNVLLNVGSIISVSGTPARGASSDLCRFQGFFMQMFMPADAMWTLSMARNVYLTFFRKYDANDLRSLEMRDVAINYGVWFIPAAIYLILDMSPVHSHIYGDATIWCWISQDFEWVRVVILITIAIYLRTGREIFRQRASSRNGNGTGRSYSDPPVPLLQTGNPFTANIQKNRIQRVTEIEVITEDVSRDNDSMVIEQCKTDSQARSSFSSTRQLSPPQAVHVHGNPHCVYTGQQTSCNSCCNSAIWPFSNNKQTDQDINKFYATASISRGTPTELAEAQFALLDRVESGGSSDQNNSDKLHTQYGVANDAAWSYAKVAFLMFIALFIVWIPATINRVYSAFNGGKADYGIAVFCAAIIPTQGFWNCMIYIATSWSQCCNACVDTGKALKRLFQKTRTTGRNRLNDSPILMMTTDDNDKITGDGKRREESKLPVVQEA</sequence>
<dbReference type="PANTHER" id="PTHR23112:SF0">
    <property type="entry name" value="TRANSMEMBRANE PROTEIN 116"/>
    <property type="match status" value="1"/>
</dbReference>